<proteinExistence type="predicted"/>
<gene>
    <name evidence="4" type="ORF">HYALB_00006518</name>
</gene>
<evidence type="ECO:0000256" key="3">
    <source>
        <dbReference type="SAM" id="SignalP"/>
    </source>
</evidence>
<dbReference type="OrthoDB" id="3562979at2759"/>
<evidence type="ECO:0000256" key="2">
    <source>
        <dbReference type="SAM" id="Phobius"/>
    </source>
</evidence>
<evidence type="ECO:0000313" key="4">
    <source>
        <dbReference type="EMBL" id="CAG8975901.1"/>
    </source>
</evidence>
<dbReference type="Proteomes" id="UP000701801">
    <property type="component" value="Unassembled WGS sequence"/>
</dbReference>
<keyword evidence="2" id="KW-0472">Membrane</keyword>
<organism evidence="4 5">
    <name type="scientific">Hymenoscyphus albidus</name>
    <dbReference type="NCBI Taxonomy" id="595503"/>
    <lineage>
        <taxon>Eukaryota</taxon>
        <taxon>Fungi</taxon>
        <taxon>Dikarya</taxon>
        <taxon>Ascomycota</taxon>
        <taxon>Pezizomycotina</taxon>
        <taxon>Leotiomycetes</taxon>
        <taxon>Helotiales</taxon>
        <taxon>Helotiaceae</taxon>
        <taxon>Hymenoscyphus</taxon>
    </lineage>
</organism>
<comment type="caution">
    <text evidence="4">The sequence shown here is derived from an EMBL/GenBank/DDBJ whole genome shotgun (WGS) entry which is preliminary data.</text>
</comment>
<keyword evidence="5" id="KW-1185">Reference proteome</keyword>
<evidence type="ECO:0000256" key="1">
    <source>
        <dbReference type="SAM" id="MobiDB-lite"/>
    </source>
</evidence>
<name>A0A9N9Q6T4_9HELO</name>
<dbReference type="AlphaFoldDB" id="A0A9N9Q6T4"/>
<accession>A0A9N9Q6T4</accession>
<keyword evidence="2" id="KW-1133">Transmembrane helix</keyword>
<feature type="compositionally biased region" description="Basic and acidic residues" evidence="1">
    <location>
        <begin position="257"/>
        <end position="267"/>
    </location>
</feature>
<dbReference type="EMBL" id="CAJVRM010000155">
    <property type="protein sequence ID" value="CAG8975901.1"/>
    <property type="molecule type" value="Genomic_DNA"/>
</dbReference>
<feature type="signal peptide" evidence="3">
    <location>
        <begin position="1"/>
        <end position="18"/>
    </location>
</feature>
<feature type="chain" id="PRO_5040419443" evidence="3">
    <location>
        <begin position="19"/>
        <end position="267"/>
    </location>
</feature>
<reference evidence="4" key="1">
    <citation type="submission" date="2021-07" db="EMBL/GenBank/DDBJ databases">
        <authorList>
            <person name="Durling M."/>
        </authorList>
    </citation>
    <scope>NUCLEOTIDE SEQUENCE</scope>
</reference>
<keyword evidence="3" id="KW-0732">Signal</keyword>
<sequence length="267" mass="30258">MKPISPFSMFLFINLTTASPIPLCSKECQTLLKFIHRNTPPTRLSSEPYFPTHQHPPQVLNEEINNHAHTPSETEVLAPSLVLKVEKPLSSKFLLSISASKPRLQKSPVEEVVGNAALAAKPTSTLPESRKEDLKQYWAALNAEKTMKEEQERQEREKVLGVKECGHGKFDGHYYMQKTEYVREYSDVIVVGLVLFFLVVVVGAEVFEKFGRKGRGAIYLADDEEMVVDVSECTMEYRDEEEERKELDSTDLNLKSGSEELQHDAKS</sequence>
<feature type="region of interest" description="Disordered" evidence="1">
    <location>
        <begin position="238"/>
        <end position="267"/>
    </location>
</feature>
<keyword evidence="2" id="KW-0812">Transmembrane</keyword>
<evidence type="ECO:0000313" key="5">
    <source>
        <dbReference type="Proteomes" id="UP000701801"/>
    </source>
</evidence>
<feature type="transmembrane region" description="Helical" evidence="2">
    <location>
        <begin position="188"/>
        <end position="207"/>
    </location>
</feature>
<protein>
    <submittedName>
        <fullName evidence="4">Uncharacterized protein</fullName>
    </submittedName>
</protein>